<dbReference type="AlphaFoldDB" id="A0AA90U0M4"/>
<comment type="caution">
    <text evidence="1">The sequence shown here is derived from an EMBL/GenBank/DDBJ whole genome shotgun (WGS) entry which is preliminary data.</text>
</comment>
<gene>
    <name evidence="1" type="ORF">J2750_001536</name>
</gene>
<dbReference type="EMBL" id="JAVDQI010000005">
    <property type="protein sequence ID" value="MDR6223074.1"/>
    <property type="molecule type" value="Genomic_DNA"/>
</dbReference>
<keyword evidence="2" id="KW-1185">Reference proteome</keyword>
<organism evidence="1 2">
    <name type="scientific">Methanococcoides alaskense</name>
    <dbReference type="NCBI Taxonomy" id="325778"/>
    <lineage>
        <taxon>Archaea</taxon>
        <taxon>Methanobacteriati</taxon>
        <taxon>Methanobacteriota</taxon>
        <taxon>Stenosarchaea group</taxon>
        <taxon>Methanomicrobia</taxon>
        <taxon>Methanosarcinales</taxon>
        <taxon>Methanosarcinaceae</taxon>
        <taxon>Methanococcoides</taxon>
    </lineage>
</organism>
<name>A0AA90U0M4_9EURY</name>
<reference evidence="1 2" key="1">
    <citation type="submission" date="2023-07" db="EMBL/GenBank/DDBJ databases">
        <title>Genomic Encyclopedia of Type Strains, Phase IV (KMG-IV): sequencing the most valuable type-strain genomes for metagenomic binning, comparative biology and taxonomic classification.</title>
        <authorList>
            <person name="Goeker M."/>
        </authorList>
    </citation>
    <scope>NUCLEOTIDE SEQUENCE [LARGE SCALE GENOMIC DNA]</scope>
    <source>
        <strain evidence="1 2">DSM 17273</strain>
    </source>
</reference>
<dbReference type="Proteomes" id="UP001185015">
    <property type="component" value="Unassembled WGS sequence"/>
</dbReference>
<accession>A0AA90U0M4</accession>
<evidence type="ECO:0000313" key="1">
    <source>
        <dbReference type="EMBL" id="MDR6223074.1"/>
    </source>
</evidence>
<protein>
    <submittedName>
        <fullName evidence="1">Uncharacterized protein</fullName>
    </submittedName>
</protein>
<sequence>MRTSSFKLELVDSTWGTIKLSFVEVEGDSEKPP</sequence>
<proteinExistence type="predicted"/>
<evidence type="ECO:0000313" key="2">
    <source>
        <dbReference type="Proteomes" id="UP001185015"/>
    </source>
</evidence>